<sequence>MSMPKVSVVIPTYNHARYVTWAVESVLRQKYPNLEIIVIDDGSTDDTAQRLQPYQSRINYIYKSNGGTPNALNHGLQRATGEYICWLSADDMFLKGKLEKQVQLMEANPQVGFCYTSFIVIDENGLKKYAADSEFYPARQELVVNLLRGCFINGSSVMMRRTALERVGYFDEGLPQAHDYELWFRFLRHFPAGYIREPLIAYRWHGENMSLHPDNECIRIVQQRARELFPEWLGG</sequence>
<dbReference type="InterPro" id="IPR029044">
    <property type="entry name" value="Nucleotide-diphossugar_trans"/>
</dbReference>
<dbReference type="PANTHER" id="PTHR43685:SF11">
    <property type="entry name" value="GLYCOSYLTRANSFERASE TAGX-RELATED"/>
    <property type="match status" value="1"/>
</dbReference>
<dbReference type="Gene3D" id="3.90.550.10">
    <property type="entry name" value="Spore Coat Polysaccharide Biosynthesis Protein SpsA, Chain A"/>
    <property type="match status" value="1"/>
</dbReference>
<dbReference type="PATRIC" id="fig|49338.4.peg.5167"/>
<dbReference type="InterPro" id="IPR001173">
    <property type="entry name" value="Glyco_trans_2-like"/>
</dbReference>
<reference evidence="3" key="1">
    <citation type="submission" date="2014-07" db="EMBL/GenBank/DDBJ databases">
        <authorList>
            <person name="Hornung V.Bastian."/>
        </authorList>
    </citation>
    <scope>NUCLEOTIDE SEQUENCE</scope>
    <source>
        <strain evidence="3">PCE-S</strain>
    </source>
</reference>
<feature type="domain" description="Glycosyltransferase 2-like" evidence="2">
    <location>
        <begin position="7"/>
        <end position="167"/>
    </location>
</feature>
<dbReference type="EMBL" id="LK996017">
    <property type="protein sequence ID" value="CDX04689.1"/>
    <property type="molecule type" value="Genomic_DNA"/>
</dbReference>
<evidence type="ECO:0000259" key="2">
    <source>
        <dbReference type="Pfam" id="PF00535"/>
    </source>
</evidence>
<name>A0A098B770_DESHA</name>
<dbReference type="SUPFAM" id="SSF53448">
    <property type="entry name" value="Nucleotide-diphospho-sugar transferases"/>
    <property type="match status" value="1"/>
</dbReference>
<dbReference type="RefSeq" id="WP_005807848.1">
    <property type="nucleotide sequence ID" value="NZ_CABKQQ010000004.1"/>
</dbReference>
<comment type="similarity">
    <text evidence="1">Belongs to the glycosyltransferase 2 family.</text>
</comment>
<accession>A0A098B770</accession>
<organism evidence="3">
    <name type="scientific">Desulfitobacterium hafniense</name>
    <name type="common">Desulfitobacterium frappieri</name>
    <dbReference type="NCBI Taxonomy" id="49338"/>
    <lineage>
        <taxon>Bacteria</taxon>
        <taxon>Bacillati</taxon>
        <taxon>Bacillota</taxon>
        <taxon>Clostridia</taxon>
        <taxon>Eubacteriales</taxon>
        <taxon>Desulfitobacteriaceae</taxon>
        <taxon>Desulfitobacterium</taxon>
    </lineage>
</organism>
<dbReference type="Pfam" id="PF00535">
    <property type="entry name" value="Glycos_transf_2"/>
    <property type="match status" value="1"/>
</dbReference>
<dbReference type="PANTHER" id="PTHR43685">
    <property type="entry name" value="GLYCOSYLTRANSFERASE"/>
    <property type="match status" value="1"/>
</dbReference>
<evidence type="ECO:0000256" key="1">
    <source>
        <dbReference type="ARBA" id="ARBA00006739"/>
    </source>
</evidence>
<dbReference type="GO" id="GO:0016740">
    <property type="term" value="F:transferase activity"/>
    <property type="evidence" value="ECO:0007669"/>
    <property type="project" value="UniProtKB-KW"/>
</dbReference>
<gene>
    <name evidence="3" type="ORF">DPCES_4803</name>
</gene>
<evidence type="ECO:0000313" key="3">
    <source>
        <dbReference type="EMBL" id="CDX04689.1"/>
    </source>
</evidence>
<dbReference type="InterPro" id="IPR050834">
    <property type="entry name" value="Glycosyltransf_2"/>
</dbReference>
<keyword evidence="3" id="KW-0808">Transferase</keyword>
<dbReference type="AlphaFoldDB" id="A0A098B770"/>
<protein>
    <submittedName>
        <fullName evidence="3">Glycosyl transferase</fullName>
    </submittedName>
</protein>
<proteinExistence type="inferred from homology"/>